<dbReference type="Proteomes" id="UP001230649">
    <property type="component" value="Unassembled WGS sequence"/>
</dbReference>
<organism evidence="1 2">
    <name type="scientific">Naganishia adeliensis</name>
    <dbReference type="NCBI Taxonomy" id="92952"/>
    <lineage>
        <taxon>Eukaryota</taxon>
        <taxon>Fungi</taxon>
        <taxon>Dikarya</taxon>
        <taxon>Basidiomycota</taxon>
        <taxon>Agaricomycotina</taxon>
        <taxon>Tremellomycetes</taxon>
        <taxon>Filobasidiales</taxon>
        <taxon>Filobasidiaceae</taxon>
        <taxon>Naganishia</taxon>
    </lineage>
</organism>
<reference evidence="1" key="1">
    <citation type="submission" date="2023-04" db="EMBL/GenBank/DDBJ databases">
        <title>Draft Genome sequencing of Naganishia species isolated from polar environments using Oxford Nanopore Technology.</title>
        <authorList>
            <person name="Leo P."/>
            <person name="Venkateswaran K."/>
        </authorList>
    </citation>
    <scope>NUCLEOTIDE SEQUENCE</scope>
    <source>
        <strain evidence="1">MNA-CCFEE 5262</strain>
    </source>
</reference>
<keyword evidence="2" id="KW-1185">Reference proteome</keyword>
<evidence type="ECO:0000313" key="1">
    <source>
        <dbReference type="EMBL" id="KAJ9108333.1"/>
    </source>
</evidence>
<proteinExistence type="predicted"/>
<comment type="caution">
    <text evidence="1">The sequence shown here is derived from an EMBL/GenBank/DDBJ whole genome shotgun (WGS) entry which is preliminary data.</text>
</comment>
<evidence type="ECO:0000313" key="2">
    <source>
        <dbReference type="Proteomes" id="UP001230649"/>
    </source>
</evidence>
<dbReference type="EMBL" id="JASBWS010000032">
    <property type="protein sequence ID" value="KAJ9108333.1"/>
    <property type="molecule type" value="Genomic_DNA"/>
</dbReference>
<name>A0ACC2WA81_9TREE</name>
<sequence length="839" mass="94435">MKRSLRSNPASGNQGTYSRSTSGSDHLAFSRAANTNSRVYSHAEDQEEERSTRSSPPRQLPGQEHGFRSGRDSEDGRNSADLELPLYNKMSSSIQLGGEARRRTGPNTVVAEDVGGAGDNSQYQTPYGESVALGNESEKHPLFDNSYDDDTGKAWGSKGFGAGPGKGGRRGLPPVTTRHPTNWKEWVVYHEEWVWTGVYTLLAMLTRYWKIGWADYVVWDEAHFGKFGSHYINRDFYFDVHPPLGKMLVGLAGLLSGYNGGFEFKSGEHYPDTVPYTAMRVILATFGVGMVPVAWWTAGELGWSRQSRHLVTLCVLFARLAKSGGSGYHSRDRQLAACADQVPSAYTAYKSVKWVGLFATALVGLYTIEDLWDKFGDLRMPKMTYLKHWVARGLCLILIPFCVYALSFKLHFMILNRSGPGDAQMSSLFQAHLRGNNFAESPLEVAIGSKVSIKNFGYGGGLLHSHVQTFPIGSNQQQVTCYHYKDDNNNFIVSPTWDEGTYDPDAPLKFLQDGSVIRLVHASTGRNLHSHAIPAPMTKNHYEVAGYGNASIGDSNDNWVVEVVDDMLAGKKSQVERIHALTTRMRFRHANLNCYLRAANVPLPQWGFKQIEVTCDKENNPKDVHTYWNVESHWNDRLPQGNVKLYRSPFWKDFWHLNVAMMTSNNALVPDPDKEDILASAPLDWPFLHLGLRMCGWADNQIKYYLIGTPIIWWGSSISLIVGIFTLGFYLMRMQRQYQDWAPGEWENWLYVLKIALRRVGIPLSSLLDHGSCDLPASLSTYTVVRRALPRTHVGNLHLLFEETVRPDEMDMVRRISRICIPLFLVVQGSCNWYTGSDS</sequence>
<accession>A0ACC2WA81</accession>
<protein>
    <submittedName>
        <fullName evidence="1">Uncharacterized protein</fullName>
    </submittedName>
</protein>
<gene>
    <name evidence="1" type="ORF">QFC20_003494</name>
</gene>